<sequence>MEDKKKRIRMANRRGGYVAEKPNKKPVKSASSKTHEEKEFEKYLQKIEDPKNEREVNRDLPANPNVLQVAKYKLCKKILAYQIKHKLTDEKLTQKLDLIDKLTTPIITKLNPDER</sequence>
<gene>
    <name evidence="1" type="ORF">SPELUC_LOCUS7059</name>
</gene>
<accession>A0ACA9MLY3</accession>
<comment type="caution">
    <text evidence="1">The sequence shown here is derived from an EMBL/GenBank/DDBJ whole genome shotgun (WGS) entry which is preliminary data.</text>
</comment>
<dbReference type="EMBL" id="CAJVPW010008997">
    <property type="protein sequence ID" value="CAG8599546.1"/>
    <property type="molecule type" value="Genomic_DNA"/>
</dbReference>
<dbReference type="Proteomes" id="UP000789366">
    <property type="component" value="Unassembled WGS sequence"/>
</dbReference>
<protein>
    <submittedName>
        <fullName evidence="1">832_t:CDS:1</fullName>
    </submittedName>
</protein>
<organism evidence="1 2">
    <name type="scientific">Cetraspora pellucida</name>
    <dbReference type="NCBI Taxonomy" id="1433469"/>
    <lineage>
        <taxon>Eukaryota</taxon>
        <taxon>Fungi</taxon>
        <taxon>Fungi incertae sedis</taxon>
        <taxon>Mucoromycota</taxon>
        <taxon>Glomeromycotina</taxon>
        <taxon>Glomeromycetes</taxon>
        <taxon>Diversisporales</taxon>
        <taxon>Gigasporaceae</taxon>
        <taxon>Cetraspora</taxon>
    </lineage>
</organism>
<evidence type="ECO:0000313" key="2">
    <source>
        <dbReference type="Proteomes" id="UP000789366"/>
    </source>
</evidence>
<name>A0ACA9MLY3_9GLOM</name>
<evidence type="ECO:0000313" key="1">
    <source>
        <dbReference type="EMBL" id="CAG8599546.1"/>
    </source>
</evidence>
<proteinExistence type="predicted"/>
<reference evidence="1" key="1">
    <citation type="submission" date="2021-06" db="EMBL/GenBank/DDBJ databases">
        <authorList>
            <person name="Kallberg Y."/>
            <person name="Tangrot J."/>
            <person name="Rosling A."/>
        </authorList>
    </citation>
    <scope>NUCLEOTIDE SEQUENCE</scope>
    <source>
        <strain evidence="1">28 12/20/2015</strain>
    </source>
</reference>
<keyword evidence="2" id="KW-1185">Reference proteome</keyword>